<reference evidence="4 5" key="1">
    <citation type="submission" date="2024-01" db="EMBL/GenBank/DDBJ databases">
        <authorList>
            <person name="Allen C."/>
            <person name="Tagirdzhanova G."/>
        </authorList>
    </citation>
    <scope>NUCLEOTIDE SEQUENCE [LARGE SCALE GENOMIC DNA]</scope>
    <source>
        <strain evidence="4 5">CBS 119000</strain>
    </source>
</reference>
<evidence type="ECO:0000313" key="4">
    <source>
        <dbReference type="EMBL" id="CAK7272507.1"/>
    </source>
</evidence>
<organism evidence="4 5">
    <name type="scientific">Sporothrix epigloea</name>
    <dbReference type="NCBI Taxonomy" id="1892477"/>
    <lineage>
        <taxon>Eukaryota</taxon>
        <taxon>Fungi</taxon>
        <taxon>Dikarya</taxon>
        <taxon>Ascomycota</taxon>
        <taxon>Pezizomycotina</taxon>
        <taxon>Sordariomycetes</taxon>
        <taxon>Sordariomycetidae</taxon>
        <taxon>Ophiostomatales</taxon>
        <taxon>Ophiostomataceae</taxon>
        <taxon>Sporothrix</taxon>
    </lineage>
</organism>
<dbReference type="Gene3D" id="1.20.5.510">
    <property type="entry name" value="Single helix bin"/>
    <property type="match status" value="1"/>
</dbReference>
<feature type="region of interest" description="Disordered" evidence="1">
    <location>
        <begin position="28"/>
        <end position="49"/>
    </location>
</feature>
<dbReference type="EMBL" id="CAWUON010000091">
    <property type="protein sequence ID" value="CAK7272507.1"/>
    <property type="molecule type" value="Genomic_DNA"/>
</dbReference>
<keyword evidence="2" id="KW-0472">Membrane</keyword>
<feature type="compositionally biased region" description="Low complexity" evidence="1">
    <location>
        <begin position="207"/>
        <end position="328"/>
    </location>
</feature>
<feature type="signal peptide" evidence="3">
    <location>
        <begin position="1"/>
        <end position="20"/>
    </location>
</feature>
<feature type="chain" id="PRO_5046256648" evidence="3">
    <location>
        <begin position="21"/>
        <end position="520"/>
    </location>
</feature>
<keyword evidence="2" id="KW-0812">Transmembrane</keyword>
<evidence type="ECO:0000256" key="1">
    <source>
        <dbReference type="SAM" id="MobiDB-lite"/>
    </source>
</evidence>
<feature type="region of interest" description="Disordered" evidence="1">
    <location>
        <begin position="487"/>
        <end position="520"/>
    </location>
</feature>
<feature type="region of interest" description="Disordered" evidence="1">
    <location>
        <begin position="368"/>
        <end position="394"/>
    </location>
</feature>
<feature type="transmembrane region" description="Helical" evidence="2">
    <location>
        <begin position="335"/>
        <end position="358"/>
    </location>
</feature>
<protein>
    <submittedName>
        <fullName evidence="4">Uncharacterized protein</fullName>
    </submittedName>
</protein>
<keyword evidence="2" id="KW-1133">Transmembrane helix</keyword>
<proteinExistence type="predicted"/>
<keyword evidence="5" id="KW-1185">Reference proteome</keyword>
<evidence type="ECO:0000256" key="2">
    <source>
        <dbReference type="SAM" id="Phobius"/>
    </source>
</evidence>
<comment type="caution">
    <text evidence="4">The sequence shown here is derived from an EMBL/GenBank/DDBJ whole genome shotgun (WGS) entry which is preliminary data.</text>
</comment>
<evidence type="ECO:0000256" key="3">
    <source>
        <dbReference type="SAM" id="SignalP"/>
    </source>
</evidence>
<feature type="region of interest" description="Disordered" evidence="1">
    <location>
        <begin position="206"/>
        <end position="330"/>
    </location>
</feature>
<dbReference type="Proteomes" id="UP001642502">
    <property type="component" value="Unassembled WGS sequence"/>
</dbReference>
<accession>A0ABP0DZW8</accession>
<keyword evidence="3" id="KW-0732">Signal</keyword>
<evidence type="ECO:0000313" key="5">
    <source>
        <dbReference type="Proteomes" id="UP001642502"/>
    </source>
</evidence>
<gene>
    <name evidence="4" type="ORF">SEPCBS119000_005161</name>
</gene>
<sequence>MKGFASLAVAVAYVATTADARRSPFYARSHEDRNWQPAQETGAPASGPHTDADDLKYMLQLALHGADAAEPPATTAAPGFFERFFHKRDPTANTCGYVSGVNSLALYCDAAEQCVANAVNSMVGCCPGTSTTCPIATACYPYSDSSLFTTDNGYTLFCSHSAYPECVTHHYVDDTFSGYSLLGCGVTKAANQIRYQTFVTSSFTYHPPSTTSTPSTSTATPSTSTSTPSTSTSTPPTSSATPTTSTATPATSSTTSTTASSPPTSTSTSSSPAPTTSSSPPTSSSTSSSSTSPASSATSSQSSATQAGTASGTTTSPSAGAGSSASGPKKSNTGAIAGGVVGGVVCLAVLGYGIFLLLRRRNSNAVNSEVDNSSATGAGANHSPTPVGAPPMAQTPQQQYYEADGDPVHGHPAAAAAAVAGTAGANADTGYQHPSQQQDAKAYELQDTAGQWHELDAAGGARGTAASADGGFISPSEYIAPYSAPPAAAGMGFQSGPVPTTLDLAELPTERGHGNVQELE</sequence>
<name>A0ABP0DZW8_9PEZI</name>